<feature type="compositionally biased region" description="Gly residues" evidence="1">
    <location>
        <begin position="587"/>
        <end position="596"/>
    </location>
</feature>
<sequence length="596" mass="62893">MRYILPFSVSSSHPLRNDGFDNFGPRLHFECRDIDILDCFSNAAAQACSPRQGSEESLVFVPWCDVESHETKGREGRTKKTGGKKVVSKPVQTRERVLKNQTCTVRRRWEFGDSGNNTPVLEREFLVSARMLGHPDLPHSLAGYTPASCETLGRRMTGRSRSKEAADAWTVLLRSVTVHEAHDYRNEAWSVGGWGDSEENGSCKGWRQDARERKAEGSEQGPTSSEKKAAEKLARHLNIAGMEVWADAKVETLRAVGVRRVANSHDEEGGCKGGVGCMRWRCSRGSSRCREAACGCGGDVVEDSGADEGAATGGHAGVWRGGAAAGARRQRVAGVAAAEVDGSVDSERDGTGRGGRDSAREERAGAVWTRGGTGKQEERGGEMDERRSGGAAQRVQGMCSGRGSTKGKGRRDGRKSAAVDNGKRGVCGCSRTAVVRKDQCGGVWGCGRGLDGHTDTKAGGGRLGYGSGVDGWGVDVRKEPPGATGQAVMTARWHAGGTESSGATGCWGREGRSSGVKGARTGAGGLQSNAQQARKREAGGHAMQTGFLGRERHGLGQAGGAGDAEDADAVAGERAVWRGKEQRSGQVHGGSSGQEG</sequence>
<keyword evidence="3" id="KW-1185">Reference proteome</keyword>
<feature type="region of interest" description="Disordered" evidence="1">
    <location>
        <begin position="197"/>
        <end position="230"/>
    </location>
</feature>
<evidence type="ECO:0000313" key="2">
    <source>
        <dbReference type="EMBL" id="KAJ7300364.1"/>
    </source>
</evidence>
<reference evidence="2" key="1">
    <citation type="submission" date="2023-03" db="EMBL/GenBank/DDBJ databases">
        <title>Massive genome expansion in bonnet fungi (Mycena s.s.) driven by repeated elements and novel gene families across ecological guilds.</title>
        <authorList>
            <consortium name="Lawrence Berkeley National Laboratory"/>
            <person name="Harder C.B."/>
            <person name="Miyauchi S."/>
            <person name="Viragh M."/>
            <person name="Kuo A."/>
            <person name="Thoen E."/>
            <person name="Andreopoulos B."/>
            <person name="Lu D."/>
            <person name="Skrede I."/>
            <person name="Drula E."/>
            <person name="Henrissat B."/>
            <person name="Morin E."/>
            <person name="Kohler A."/>
            <person name="Barry K."/>
            <person name="LaButti K."/>
            <person name="Morin E."/>
            <person name="Salamov A."/>
            <person name="Lipzen A."/>
            <person name="Mereny Z."/>
            <person name="Hegedus B."/>
            <person name="Baldrian P."/>
            <person name="Stursova M."/>
            <person name="Weitz H."/>
            <person name="Taylor A."/>
            <person name="Grigoriev I.V."/>
            <person name="Nagy L.G."/>
            <person name="Martin F."/>
            <person name="Kauserud H."/>
        </authorList>
    </citation>
    <scope>NUCLEOTIDE SEQUENCE</scope>
    <source>
        <strain evidence="2">CBHHK002</strain>
    </source>
</reference>
<gene>
    <name evidence="2" type="ORF">DFH08DRAFT_828527</name>
</gene>
<dbReference type="AlphaFoldDB" id="A0AAD7E6B1"/>
<accession>A0AAD7E6B1</accession>
<proteinExistence type="predicted"/>
<feature type="compositionally biased region" description="Basic and acidic residues" evidence="1">
    <location>
        <begin position="206"/>
        <end position="217"/>
    </location>
</feature>
<feature type="region of interest" description="Disordered" evidence="1">
    <location>
        <begin position="552"/>
        <end position="596"/>
    </location>
</feature>
<name>A0AAD7E6B1_9AGAR</name>
<protein>
    <submittedName>
        <fullName evidence="2">Uncharacterized protein</fullName>
    </submittedName>
</protein>
<feature type="compositionally biased region" description="Basic and acidic residues" evidence="1">
    <location>
        <begin position="375"/>
        <end position="388"/>
    </location>
</feature>
<organism evidence="2 3">
    <name type="scientific">Mycena albidolilacea</name>
    <dbReference type="NCBI Taxonomy" id="1033008"/>
    <lineage>
        <taxon>Eukaryota</taxon>
        <taxon>Fungi</taxon>
        <taxon>Dikarya</taxon>
        <taxon>Basidiomycota</taxon>
        <taxon>Agaricomycotina</taxon>
        <taxon>Agaricomycetes</taxon>
        <taxon>Agaricomycetidae</taxon>
        <taxon>Agaricales</taxon>
        <taxon>Marasmiineae</taxon>
        <taxon>Mycenaceae</taxon>
        <taxon>Mycena</taxon>
    </lineage>
</organism>
<evidence type="ECO:0000313" key="3">
    <source>
        <dbReference type="Proteomes" id="UP001218218"/>
    </source>
</evidence>
<dbReference type="Proteomes" id="UP001218218">
    <property type="component" value="Unassembled WGS sequence"/>
</dbReference>
<comment type="caution">
    <text evidence="2">The sequence shown here is derived from an EMBL/GenBank/DDBJ whole genome shotgun (WGS) entry which is preliminary data.</text>
</comment>
<feature type="region of interest" description="Disordered" evidence="1">
    <location>
        <begin position="496"/>
        <end position="530"/>
    </location>
</feature>
<feature type="region of interest" description="Disordered" evidence="1">
    <location>
        <begin position="337"/>
        <end position="420"/>
    </location>
</feature>
<dbReference type="EMBL" id="JARIHO010000177">
    <property type="protein sequence ID" value="KAJ7300364.1"/>
    <property type="molecule type" value="Genomic_DNA"/>
</dbReference>
<evidence type="ECO:0000256" key="1">
    <source>
        <dbReference type="SAM" id="MobiDB-lite"/>
    </source>
</evidence>
<feature type="compositionally biased region" description="Basic and acidic residues" evidence="1">
    <location>
        <begin position="345"/>
        <end position="364"/>
    </location>
</feature>